<sequence length="87" mass="10081">FLAKHNTVVMPQPPYSPRDMAPCDFFLFPKLQKTLKGQRFSTIGKVKAKSRIHLKTISKEAFVTPVFLKLETTLAYKCIISQRDYFE</sequence>
<evidence type="ECO:0000313" key="1">
    <source>
        <dbReference type="EMBL" id="EFN84320.1"/>
    </source>
</evidence>
<dbReference type="AlphaFoldDB" id="E2BIX5"/>
<organism evidence="2">
    <name type="scientific">Harpegnathos saltator</name>
    <name type="common">Jerdon's jumping ant</name>
    <dbReference type="NCBI Taxonomy" id="610380"/>
    <lineage>
        <taxon>Eukaryota</taxon>
        <taxon>Metazoa</taxon>
        <taxon>Ecdysozoa</taxon>
        <taxon>Arthropoda</taxon>
        <taxon>Hexapoda</taxon>
        <taxon>Insecta</taxon>
        <taxon>Pterygota</taxon>
        <taxon>Neoptera</taxon>
        <taxon>Endopterygota</taxon>
        <taxon>Hymenoptera</taxon>
        <taxon>Apocrita</taxon>
        <taxon>Aculeata</taxon>
        <taxon>Formicoidea</taxon>
        <taxon>Formicidae</taxon>
        <taxon>Ponerinae</taxon>
        <taxon>Ponerini</taxon>
        <taxon>Harpegnathos</taxon>
    </lineage>
</organism>
<reference evidence="1 2" key="1">
    <citation type="journal article" date="2010" name="Science">
        <title>Genomic comparison of the ants Camponotus floridanus and Harpegnathos saltator.</title>
        <authorList>
            <person name="Bonasio R."/>
            <person name="Zhang G."/>
            <person name="Ye C."/>
            <person name="Mutti N.S."/>
            <person name="Fang X."/>
            <person name="Qin N."/>
            <person name="Donahue G."/>
            <person name="Yang P."/>
            <person name="Li Q."/>
            <person name="Li C."/>
            <person name="Zhang P."/>
            <person name="Huang Z."/>
            <person name="Berger S.L."/>
            <person name="Reinberg D."/>
            <person name="Wang J."/>
            <person name="Liebig J."/>
        </authorList>
    </citation>
    <scope>NUCLEOTIDE SEQUENCE [LARGE SCALE GENOMIC DNA]</scope>
    <source>
        <strain evidence="1 2">R22 G/1</strain>
    </source>
</reference>
<dbReference type="OrthoDB" id="10017160at2759"/>
<feature type="non-terminal residue" evidence="1">
    <location>
        <position position="87"/>
    </location>
</feature>
<keyword evidence="2" id="KW-1185">Reference proteome</keyword>
<gene>
    <name evidence="1" type="ORF">EAI_13811</name>
</gene>
<dbReference type="GO" id="GO:0003676">
    <property type="term" value="F:nucleic acid binding"/>
    <property type="evidence" value="ECO:0007669"/>
    <property type="project" value="InterPro"/>
</dbReference>
<dbReference type="Gene3D" id="3.30.420.10">
    <property type="entry name" value="Ribonuclease H-like superfamily/Ribonuclease H"/>
    <property type="match status" value="1"/>
</dbReference>
<evidence type="ECO:0008006" key="3">
    <source>
        <dbReference type="Google" id="ProtNLM"/>
    </source>
</evidence>
<evidence type="ECO:0000313" key="2">
    <source>
        <dbReference type="Proteomes" id="UP000008237"/>
    </source>
</evidence>
<name>E2BIX5_HARSA</name>
<accession>E2BIX5</accession>
<dbReference type="EMBL" id="GL448543">
    <property type="protein sequence ID" value="EFN84320.1"/>
    <property type="molecule type" value="Genomic_DNA"/>
</dbReference>
<dbReference type="InterPro" id="IPR036397">
    <property type="entry name" value="RNaseH_sf"/>
</dbReference>
<proteinExistence type="predicted"/>
<dbReference type="InParanoid" id="E2BIX5"/>
<feature type="non-terminal residue" evidence="1">
    <location>
        <position position="1"/>
    </location>
</feature>
<protein>
    <recommendedName>
        <fullName evidence="3">Histone-lysine N-methyltransferase SETMAR</fullName>
    </recommendedName>
</protein>
<dbReference type="Proteomes" id="UP000008237">
    <property type="component" value="Unassembled WGS sequence"/>
</dbReference>